<dbReference type="AlphaFoldDB" id="A0A541B9R3"/>
<feature type="compositionally biased region" description="Basic and acidic residues" evidence="1">
    <location>
        <begin position="7"/>
        <end position="16"/>
    </location>
</feature>
<evidence type="ECO:0000313" key="2">
    <source>
        <dbReference type="EMBL" id="TQF69081.1"/>
    </source>
</evidence>
<dbReference type="InterPro" id="IPR018721">
    <property type="entry name" value="DUF2252"/>
</dbReference>
<dbReference type="OrthoDB" id="1491115at2"/>
<keyword evidence="3" id="KW-1185">Reference proteome</keyword>
<comment type="caution">
    <text evidence="2">The sequence shown here is derived from an EMBL/GenBank/DDBJ whole genome shotgun (WGS) entry which is preliminary data.</text>
</comment>
<dbReference type="PANTHER" id="PTHR39441:SF1">
    <property type="entry name" value="DUF2252 DOMAIN-CONTAINING PROTEIN"/>
    <property type="match status" value="1"/>
</dbReference>
<reference evidence="2 3" key="1">
    <citation type="submission" date="2019-06" db="EMBL/GenBank/DDBJ databases">
        <title>Rhodococcus spaelei sp. nov., isolated from a cave.</title>
        <authorList>
            <person name="Lee S.D."/>
        </authorList>
    </citation>
    <scope>NUCLEOTIDE SEQUENCE [LARGE SCALE GENOMIC DNA]</scope>
    <source>
        <strain evidence="2 3">C9-5</strain>
    </source>
</reference>
<name>A0A541B9R3_9NOCA</name>
<dbReference type="Proteomes" id="UP000316256">
    <property type="component" value="Unassembled WGS sequence"/>
</dbReference>
<proteinExistence type="predicted"/>
<dbReference type="RefSeq" id="WP_142098545.1">
    <property type="nucleotide sequence ID" value="NZ_VIGH01000004.1"/>
</dbReference>
<dbReference type="EMBL" id="VIGH01000004">
    <property type="protein sequence ID" value="TQF69081.1"/>
    <property type="molecule type" value="Genomic_DNA"/>
</dbReference>
<dbReference type="Pfam" id="PF10009">
    <property type="entry name" value="DUF2252"/>
    <property type="match status" value="1"/>
</dbReference>
<sequence length="459" mass="50971">MTGVAFEKPEPADDRRRRGKGLRATVPRGAHGDWESAPGRPDPTDVLDQQNALRVPELVPLRYERMLVSPFTFLRGSAAIMAWDLAHGPRTDLMVAACGDAHLANFGLFAGPDRRLVFDLNDFDEVHRGPFEWDVKRLAVSLTVAATDNGHSPADARAVARTAARSYRETMARATGMTALDVWYARIEADTVLADLRDEMTKRQFAVAEGALEKAETRTQLGALKKFARPTNGGFRIKEDPPLIVRLPYDRQVEATQLLRNAFGSYLETLASDRRQLMTRYRFQDIARKVVGVGSVGTMCFMALFVGDTAHDPLFLQVKEAQASVLAPYVEGRPYTDQGQRVVEGQRLIQSASDPFLGWFTGTGPLGRDFYVRQLRDKKGGFDVGSMRPEGLRVYARLCATALARAHARTGDPVAIAGYLGTGTVFDEAIERFAAGYAEQNRRDYEQVRLRRSDAVRES</sequence>
<accession>A0A541B9R3</accession>
<feature type="region of interest" description="Disordered" evidence="1">
    <location>
        <begin position="1"/>
        <end position="47"/>
    </location>
</feature>
<evidence type="ECO:0000313" key="3">
    <source>
        <dbReference type="Proteomes" id="UP000316256"/>
    </source>
</evidence>
<organism evidence="2 3">
    <name type="scientific">Rhodococcus spelaei</name>
    <dbReference type="NCBI Taxonomy" id="2546320"/>
    <lineage>
        <taxon>Bacteria</taxon>
        <taxon>Bacillati</taxon>
        <taxon>Actinomycetota</taxon>
        <taxon>Actinomycetes</taxon>
        <taxon>Mycobacteriales</taxon>
        <taxon>Nocardiaceae</taxon>
        <taxon>Rhodococcus</taxon>
    </lineage>
</organism>
<gene>
    <name evidence="2" type="ORF">FK531_09920</name>
</gene>
<dbReference type="PANTHER" id="PTHR39441">
    <property type="entry name" value="DUF2252 DOMAIN-CONTAINING PROTEIN"/>
    <property type="match status" value="1"/>
</dbReference>
<protein>
    <submittedName>
        <fullName evidence="2">DUF2252 domain-containing protein</fullName>
    </submittedName>
</protein>
<evidence type="ECO:0000256" key="1">
    <source>
        <dbReference type="SAM" id="MobiDB-lite"/>
    </source>
</evidence>